<dbReference type="Pfam" id="PF12867">
    <property type="entry name" value="DinB_2"/>
    <property type="match status" value="1"/>
</dbReference>
<dbReference type="Gene3D" id="1.20.120.450">
    <property type="entry name" value="dinb family like domain"/>
    <property type="match status" value="1"/>
</dbReference>
<feature type="domain" description="DinB-like" evidence="2">
    <location>
        <begin position="5"/>
        <end position="153"/>
    </location>
</feature>
<evidence type="ECO:0000256" key="1">
    <source>
        <dbReference type="SAM" id="MobiDB-lite"/>
    </source>
</evidence>
<feature type="compositionally biased region" description="Basic and acidic residues" evidence="1">
    <location>
        <begin position="59"/>
        <end position="78"/>
    </location>
</feature>
<dbReference type="Proteomes" id="UP001280629">
    <property type="component" value="Unassembled WGS sequence"/>
</dbReference>
<dbReference type="InterPro" id="IPR034660">
    <property type="entry name" value="DinB/YfiT-like"/>
</dbReference>
<dbReference type="RefSeq" id="WP_317936125.1">
    <property type="nucleotide sequence ID" value="NZ_JAUBDH010000006.1"/>
</dbReference>
<sequence>MKVNDDAREKLLEEVAGLTDDEVNWKPSEDKWSVRQILEHLYLMEGGVAKTIQSQLGSGEHHSTSDKPIERTVDRTQKVEAPDFARPGDTFCKLEELKSKLNESHNGLQKIENTVPADQLEAKSYPHPVFGEMSLAQYIPFVGYHELRHIEQIQEVKEAMHASK</sequence>
<dbReference type="SUPFAM" id="SSF109854">
    <property type="entry name" value="DinB/YfiT-like putative metalloenzymes"/>
    <property type="match status" value="1"/>
</dbReference>
<reference evidence="3 4" key="1">
    <citation type="submission" date="2023-06" db="EMBL/GenBank/DDBJ databases">
        <title>Sporosarcina sp. nov., isolated from Korean traditional fermented seafood 'Jeotgal'.</title>
        <authorList>
            <person name="Yang A.-I."/>
            <person name="Shin N.-R."/>
        </authorList>
    </citation>
    <scope>NUCLEOTIDE SEQUENCE [LARGE SCALE GENOMIC DNA]</scope>
    <source>
        <strain evidence="3 4">KCTC3840</strain>
    </source>
</reference>
<comment type="caution">
    <text evidence="3">The sequence shown here is derived from an EMBL/GenBank/DDBJ whole genome shotgun (WGS) entry which is preliminary data.</text>
</comment>
<keyword evidence="4" id="KW-1185">Reference proteome</keyword>
<dbReference type="InterPro" id="IPR024775">
    <property type="entry name" value="DinB-like"/>
</dbReference>
<accession>A0ABU4G0U6</accession>
<organism evidence="3 4">
    <name type="scientific">Sporosarcina aquimarina</name>
    <dbReference type="NCBI Taxonomy" id="114975"/>
    <lineage>
        <taxon>Bacteria</taxon>
        <taxon>Bacillati</taxon>
        <taxon>Bacillota</taxon>
        <taxon>Bacilli</taxon>
        <taxon>Bacillales</taxon>
        <taxon>Caryophanaceae</taxon>
        <taxon>Sporosarcina</taxon>
    </lineage>
</organism>
<feature type="region of interest" description="Disordered" evidence="1">
    <location>
        <begin position="54"/>
        <end position="78"/>
    </location>
</feature>
<proteinExistence type="predicted"/>
<dbReference type="EMBL" id="JAUBDH010000006">
    <property type="protein sequence ID" value="MDW0110566.1"/>
    <property type="molecule type" value="Genomic_DNA"/>
</dbReference>
<evidence type="ECO:0000259" key="2">
    <source>
        <dbReference type="Pfam" id="PF12867"/>
    </source>
</evidence>
<evidence type="ECO:0000313" key="3">
    <source>
        <dbReference type="EMBL" id="MDW0110566.1"/>
    </source>
</evidence>
<evidence type="ECO:0000313" key="4">
    <source>
        <dbReference type="Proteomes" id="UP001280629"/>
    </source>
</evidence>
<protein>
    <submittedName>
        <fullName evidence="3">DinB family protein</fullName>
    </submittedName>
</protein>
<name>A0ABU4G0U6_9BACL</name>
<gene>
    <name evidence="3" type="ORF">QT716_11020</name>
</gene>